<dbReference type="EMBL" id="FQWQ01000005">
    <property type="protein sequence ID" value="SHH85829.1"/>
    <property type="molecule type" value="Genomic_DNA"/>
</dbReference>
<organism evidence="1 2">
    <name type="scientific">Chryseolinea serpens</name>
    <dbReference type="NCBI Taxonomy" id="947013"/>
    <lineage>
        <taxon>Bacteria</taxon>
        <taxon>Pseudomonadati</taxon>
        <taxon>Bacteroidota</taxon>
        <taxon>Cytophagia</taxon>
        <taxon>Cytophagales</taxon>
        <taxon>Fulvivirgaceae</taxon>
        <taxon>Chryseolinea</taxon>
    </lineage>
</organism>
<reference evidence="1 2" key="1">
    <citation type="submission" date="2016-11" db="EMBL/GenBank/DDBJ databases">
        <authorList>
            <person name="Jaros S."/>
            <person name="Januszkiewicz K."/>
            <person name="Wedrychowicz H."/>
        </authorList>
    </citation>
    <scope>NUCLEOTIDE SEQUENCE [LARGE SCALE GENOMIC DNA]</scope>
    <source>
        <strain evidence="1 2">DSM 24574</strain>
    </source>
</reference>
<evidence type="ECO:0000313" key="1">
    <source>
        <dbReference type="EMBL" id="SHH85829.1"/>
    </source>
</evidence>
<protein>
    <submittedName>
        <fullName evidence="1">Uncharacterized protein</fullName>
    </submittedName>
</protein>
<keyword evidence="2" id="KW-1185">Reference proteome</keyword>
<name>A0A1M5WE31_9BACT</name>
<dbReference type="OrthoDB" id="194359at2"/>
<proteinExistence type="predicted"/>
<gene>
    <name evidence="1" type="ORF">SAMN04488109_5624</name>
</gene>
<dbReference type="AlphaFoldDB" id="A0A1M5WE31"/>
<evidence type="ECO:0000313" key="2">
    <source>
        <dbReference type="Proteomes" id="UP000184212"/>
    </source>
</evidence>
<dbReference type="Proteomes" id="UP000184212">
    <property type="component" value="Unassembled WGS sequence"/>
</dbReference>
<dbReference type="RefSeq" id="WP_073141368.1">
    <property type="nucleotide sequence ID" value="NZ_FQWQ01000005.1"/>
</dbReference>
<sequence>MSPQDVAVLLKIVSYGEKPWQQKHLAEALHLSQSEISKSLARSRYAALLDDTGKKVHRQALLEFLQFGIAYVFPALPGPIVRGTPTAHSAPPLNTMIQADHDYVWPSAKGRSRGQAIAPLYENVPKAVQNDHKLYELLCLVDGIRAGRVREKQLAVEELKKRLLLINAHG</sequence>
<accession>A0A1M5WE31</accession>